<feature type="compositionally biased region" description="Low complexity" evidence="1">
    <location>
        <begin position="567"/>
        <end position="583"/>
    </location>
</feature>
<dbReference type="PANTHER" id="PTHR14918">
    <property type="entry name" value="KICSTOR COMPLEX PROTEIN SZT2"/>
    <property type="match status" value="1"/>
</dbReference>
<dbReference type="Ensembl" id="ENSHHUT00000041133.1">
    <property type="protein sequence ID" value="ENSHHUP00000039590.1"/>
    <property type="gene ID" value="ENSHHUG00000024564.1"/>
</dbReference>
<feature type="compositionally biased region" description="Polar residues" evidence="1">
    <location>
        <begin position="208"/>
        <end position="225"/>
    </location>
</feature>
<dbReference type="GeneTree" id="ENSGT00390000018402"/>
<feature type="region of interest" description="Disordered" evidence="1">
    <location>
        <begin position="24"/>
        <end position="56"/>
    </location>
</feature>
<feature type="compositionally biased region" description="Basic and acidic residues" evidence="1">
    <location>
        <begin position="25"/>
        <end position="39"/>
    </location>
</feature>
<dbReference type="InterPro" id="IPR033228">
    <property type="entry name" value="SZT2"/>
</dbReference>
<sequence>MEISAQYFKTVPSHPHYFYYCPASSKKEDSDGEEKRQPSEEFVSEAEPATEDEYMSGCCIVTESDTDLEVEYQERAGGWRSLGADREGEADSEGEDESLSDSNTVNQDDVSFSILEGDSLLEPEGPQPEMPPLFIHLTCSVNMKSCHGSMPITTLPTCLGEVITCLENAEALQAVNLNNLSVTLDVFVLTLPLEIEDMQSDLRHNRYTSESSVSLNRSPGQPSSYRSDEDVMGNLDRVVGVDGVGGDSLSKLPIPHKLAVLATMDEIRWLLEDEIVSALRHSRVISSSTLQKVADHVLRSGGRPHCHCEVVPLQFVFGPEQSLEKFKEEFRRMSFSGYLLKGEQDNFHYMSLSRLHPQRIQASKRLSDSTVNTVGAGQASQPNNHCADVDDSARAPSNHGAPGRRPDHEAEVERVELDSEVQGEEKKPAVGDVGESGGDLAQDPSNPPAKPTPDDSEEGPRPRLSSVSATSTAAGDGPRVSSVGASTGQPRLSSVGRGGEVLGPQLSSVGSSFTATGDRGQPSTPHLKPSTSTDRSSENTRTPSAVSLAESVQSTTHSSGKQRPSRVQSVVSSQGSLDSDVLGYDGGSSDSECESPTIEEQESQSPLVPDFWLIVKIQQDRVEVYSHSRSFNEGKEDGVGEDEEEVPEYLQLHQMVVRKIGEICRIVNQHLLLQDLNDSHVCNSLLVAESEEDIWKNESLYRQRLANSDDYNAEENYQPRDYLAATMQFIPGHFACEVVWSTVIHIHPRLKVGPNVGVSRAIQALRSVLNALCVVNRKSMFVYQERTTKSVFYLRLALVPPLFLHHCLPSLQNSPTSS</sequence>
<reference evidence="2" key="2">
    <citation type="submission" date="2025-08" db="UniProtKB">
        <authorList>
            <consortium name="Ensembl"/>
        </authorList>
    </citation>
    <scope>IDENTIFICATION</scope>
</reference>
<feature type="compositionally biased region" description="Acidic residues" evidence="1">
    <location>
        <begin position="591"/>
        <end position="602"/>
    </location>
</feature>
<organism evidence="2 3">
    <name type="scientific">Hucho hucho</name>
    <name type="common">huchen</name>
    <dbReference type="NCBI Taxonomy" id="62062"/>
    <lineage>
        <taxon>Eukaryota</taxon>
        <taxon>Metazoa</taxon>
        <taxon>Chordata</taxon>
        <taxon>Craniata</taxon>
        <taxon>Vertebrata</taxon>
        <taxon>Euteleostomi</taxon>
        <taxon>Actinopterygii</taxon>
        <taxon>Neopterygii</taxon>
        <taxon>Teleostei</taxon>
        <taxon>Protacanthopterygii</taxon>
        <taxon>Salmoniformes</taxon>
        <taxon>Salmonidae</taxon>
        <taxon>Salmoninae</taxon>
        <taxon>Hucho</taxon>
    </lineage>
</organism>
<feature type="region of interest" description="Disordered" evidence="1">
    <location>
        <begin position="206"/>
        <end position="229"/>
    </location>
</feature>
<evidence type="ECO:0000313" key="2">
    <source>
        <dbReference type="Ensembl" id="ENSHHUP00000039590.1"/>
    </source>
</evidence>
<evidence type="ECO:0000256" key="1">
    <source>
        <dbReference type="SAM" id="MobiDB-lite"/>
    </source>
</evidence>
<dbReference type="AlphaFoldDB" id="A0A4W5MQF9"/>
<feature type="region of interest" description="Disordered" evidence="1">
    <location>
        <begin position="363"/>
        <end position="604"/>
    </location>
</feature>
<dbReference type="GO" id="GO:0005777">
    <property type="term" value="C:peroxisome"/>
    <property type="evidence" value="ECO:0007669"/>
    <property type="project" value="InterPro"/>
</dbReference>
<dbReference type="PANTHER" id="PTHR14918:SF3">
    <property type="entry name" value="KICSTOR COMPLEX PROTEIN SZT2"/>
    <property type="match status" value="1"/>
</dbReference>
<reference evidence="2" key="3">
    <citation type="submission" date="2025-09" db="UniProtKB">
        <authorList>
            <consortium name="Ensembl"/>
        </authorList>
    </citation>
    <scope>IDENTIFICATION</scope>
</reference>
<feature type="region of interest" description="Disordered" evidence="1">
    <location>
        <begin position="75"/>
        <end position="107"/>
    </location>
</feature>
<feature type="compositionally biased region" description="Basic and acidic residues" evidence="1">
    <location>
        <begin position="404"/>
        <end position="429"/>
    </location>
</feature>
<dbReference type="Proteomes" id="UP000314982">
    <property type="component" value="Unassembled WGS sequence"/>
</dbReference>
<name>A0A4W5MQF9_9TELE</name>
<feature type="compositionally biased region" description="Acidic residues" evidence="1">
    <location>
        <begin position="90"/>
        <end position="99"/>
    </location>
</feature>
<proteinExistence type="predicted"/>
<evidence type="ECO:0008006" key="4">
    <source>
        <dbReference type="Google" id="ProtNLM"/>
    </source>
</evidence>
<feature type="compositionally biased region" description="Polar residues" evidence="1">
    <location>
        <begin position="505"/>
        <end position="566"/>
    </location>
</feature>
<feature type="compositionally biased region" description="Polar residues" evidence="1">
    <location>
        <begin position="368"/>
        <end position="384"/>
    </location>
</feature>
<accession>A0A4W5MQF9</accession>
<protein>
    <recommendedName>
        <fullName evidence="4">SZT2 subunit of KICSTOR complex</fullName>
    </recommendedName>
</protein>
<feature type="compositionally biased region" description="Polar residues" evidence="1">
    <location>
        <begin position="483"/>
        <end position="492"/>
    </location>
</feature>
<evidence type="ECO:0000313" key="3">
    <source>
        <dbReference type="Proteomes" id="UP000314982"/>
    </source>
</evidence>
<reference evidence="3" key="1">
    <citation type="submission" date="2018-06" db="EMBL/GenBank/DDBJ databases">
        <title>Genome assembly of Danube salmon.</title>
        <authorList>
            <person name="Macqueen D.J."/>
            <person name="Gundappa M.K."/>
        </authorList>
    </citation>
    <scope>NUCLEOTIDE SEQUENCE [LARGE SCALE GENOMIC DNA]</scope>
</reference>
<keyword evidence="3" id="KW-1185">Reference proteome</keyword>
<feature type="compositionally biased region" description="Acidic residues" evidence="1">
    <location>
        <begin position="42"/>
        <end position="54"/>
    </location>
</feature>